<dbReference type="EMBL" id="JBHRYN010000010">
    <property type="protein sequence ID" value="MFC3701657.1"/>
    <property type="molecule type" value="Genomic_DNA"/>
</dbReference>
<reference evidence="7" key="1">
    <citation type="journal article" date="2019" name="Int. J. Syst. Evol. Microbiol.">
        <title>The Global Catalogue of Microorganisms (GCM) 10K type strain sequencing project: providing services to taxonomists for standard genome sequencing and annotation.</title>
        <authorList>
            <consortium name="The Broad Institute Genomics Platform"/>
            <consortium name="The Broad Institute Genome Sequencing Center for Infectious Disease"/>
            <person name="Wu L."/>
            <person name="Ma J."/>
        </authorList>
    </citation>
    <scope>NUCLEOTIDE SEQUENCE [LARGE SCALE GENOMIC DNA]</scope>
    <source>
        <strain evidence="7">CECT 8288</strain>
    </source>
</reference>
<dbReference type="Gene3D" id="2.30.110.10">
    <property type="entry name" value="Electron Transport, Fmn-binding Protein, Chain A"/>
    <property type="match status" value="1"/>
</dbReference>
<evidence type="ECO:0000313" key="6">
    <source>
        <dbReference type="EMBL" id="MFC3701657.1"/>
    </source>
</evidence>
<dbReference type="SMART" id="SM00903">
    <property type="entry name" value="Flavin_Reduct"/>
    <property type="match status" value="1"/>
</dbReference>
<keyword evidence="2" id="KW-0285">Flavoprotein</keyword>
<comment type="similarity">
    <text evidence="4">Belongs to the flavoredoxin family.</text>
</comment>
<dbReference type="InterPro" id="IPR002563">
    <property type="entry name" value="Flavin_Rdtase-like_dom"/>
</dbReference>
<dbReference type="Proteomes" id="UP001595710">
    <property type="component" value="Unassembled WGS sequence"/>
</dbReference>
<dbReference type="GO" id="GO:0016491">
    <property type="term" value="F:oxidoreductase activity"/>
    <property type="evidence" value="ECO:0007669"/>
    <property type="project" value="UniProtKB-KW"/>
</dbReference>
<evidence type="ECO:0000256" key="2">
    <source>
        <dbReference type="ARBA" id="ARBA00022630"/>
    </source>
</evidence>
<dbReference type="Pfam" id="PF01613">
    <property type="entry name" value="Flavin_Reduct"/>
    <property type="match status" value="1"/>
</dbReference>
<name>A0ABV7WRF5_9GAMM</name>
<gene>
    <name evidence="6" type="ORF">ACFOND_08415</name>
</gene>
<evidence type="ECO:0000256" key="1">
    <source>
        <dbReference type="ARBA" id="ARBA00001917"/>
    </source>
</evidence>
<keyword evidence="7" id="KW-1185">Reference proteome</keyword>
<dbReference type="SUPFAM" id="SSF50475">
    <property type="entry name" value="FMN-binding split barrel"/>
    <property type="match status" value="1"/>
</dbReference>
<dbReference type="PANTHER" id="PTHR33798">
    <property type="entry name" value="FLAVOPROTEIN OXYGENASE"/>
    <property type="match status" value="1"/>
</dbReference>
<evidence type="ECO:0000256" key="4">
    <source>
        <dbReference type="ARBA" id="ARBA00038054"/>
    </source>
</evidence>
<dbReference type="EC" id="1.5.1.-" evidence="6"/>
<organism evidence="6 7">
    <name type="scientific">Reinekea marina</name>
    <dbReference type="NCBI Taxonomy" id="1310421"/>
    <lineage>
        <taxon>Bacteria</taxon>
        <taxon>Pseudomonadati</taxon>
        <taxon>Pseudomonadota</taxon>
        <taxon>Gammaproteobacteria</taxon>
        <taxon>Oceanospirillales</taxon>
        <taxon>Saccharospirillaceae</taxon>
        <taxon>Reinekea</taxon>
    </lineage>
</organism>
<dbReference type="PANTHER" id="PTHR33798:SF5">
    <property type="entry name" value="FLAVIN REDUCTASE LIKE DOMAIN-CONTAINING PROTEIN"/>
    <property type="match status" value="1"/>
</dbReference>
<evidence type="ECO:0000313" key="7">
    <source>
        <dbReference type="Proteomes" id="UP001595710"/>
    </source>
</evidence>
<evidence type="ECO:0000256" key="3">
    <source>
        <dbReference type="ARBA" id="ARBA00022643"/>
    </source>
</evidence>
<proteinExistence type="inferred from homology"/>
<sequence length="201" mass="22523">MHFDLMSLEKQQVYRLLTHTIVPRPVAWILTENEDGSLNMAPFSYFNVIASDPALVMISVGQKRDGTKKDTWRNIEERQFCTIHIANTELMPQVNETARGLAEGDSELNQIEHELVAEESFTLPRLKSAPVAMSCKLHDIHLVGNGPQAVIYLSVKHIFVKDTLLTDAPFTVDAHKLDPISRLGGEDYASLGEITTLKRPT</sequence>
<comment type="caution">
    <text evidence="6">The sequence shown here is derived from an EMBL/GenBank/DDBJ whole genome shotgun (WGS) entry which is preliminary data.</text>
</comment>
<comment type="cofactor">
    <cofactor evidence="1">
        <name>FMN</name>
        <dbReference type="ChEBI" id="CHEBI:58210"/>
    </cofactor>
</comment>
<dbReference type="RefSeq" id="WP_290280649.1">
    <property type="nucleotide sequence ID" value="NZ_JAUFQI010000001.1"/>
</dbReference>
<accession>A0ABV7WRF5</accession>
<protein>
    <submittedName>
        <fullName evidence="6">Flavin reductase family protein</fullName>
        <ecNumber evidence="6">1.5.1.-</ecNumber>
    </submittedName>
</protein>
<keyword evidence="3" id="KW-0288">FMN</keyword>
<keyword evidence="6" id="KW-0560">Oxidoreductase</keyword>
<evidence type="ECO:0000259" key="5">
    <source>
        <dbReference type="SMART" id="SM00903"/>
    </source>
</evidence>
<dbReference type="InterPro" id="IPR012349">
    <property type="entry name" value="Split_barrel_FMN-bd"/>
</dbReference>
<feature type="domain" description="Flavin reductase like" evidence="5">
    <location>
        <begin position="22"/>
        <end position="172"/>
    </location>
</feature>